<dbReference type="GO" id="GO:0010181">
    <property type="term" value="F:FMN binding"/>
    <property type="evidence" value="ECO:0007669"/>
    <property type="project" value="TreeGrafter"/>
</dbReference>
<dbReference type="AlphaFoldDB" id="A0A4R9GFP8"/>
<keyword evidence="3" id="KW-1185">Reference proteome</keyword>
<dbReference type="PANTHER" id="PTHR14359:SF6">
    <property type="entry name" value="PHOSPHOPANTOTHENOYLCYSTEINE DECARBOXYLASE"/>
    <property type="match status" value="1"/>
</dbReference>
<dbReference type="SUPFAM" id="SSF52507">
    <property type="entry name" value="Homo-oligomeric flavin-containing Cys decarboxylases, HFCD"/>
    <property type="match status" value="1"/>
</dbReference>
<dbReference type="GO" id="GO:0071513">
    <property type="term" value="C:phosphopantothenoylcysteine decarboxylase complex"/>
    <property type="evidence" value="ECO:0007669"/>
    <property type="project" value="TreeGrafter"/>
</dbReference>
<dbReference type="GO" id="GO:0015937">
    <property type="term" value="P:coenzyme A biosynthetic process"/>
    <property type="evidence" value="ECO:0007669"/>
    <property type="project" value="TreeGrafter"/>
</dbReference>
<proteinExistence type="predicted"/>
<reference evidence="2" key="1">
    <citation type="journal article" date="2019" name="PLoS Negl. Trop. Dis.">
        <title>Revisiting the worldwide diversity of Leptospira species in the environment.</title>
        <authorList>
            <person name="Vincent A.T."/>
            <person name="Schiettekatte O."/>
            <person name="Bourhy P."/>
            <person name="Veyrier F.J."/>
            <person name="Picardeau M."/>
        </authorList>
    </citation>
    <scope>NUCLEOTIDE SEQUENCE [LARGE SCALE GENOMIC DNA]</scope>
    <source>
        <strain evidence="2">SSW15</strain>
    </source>
</reference>
<dbReference type="InterPro" id="IPR036551">
    <property type="entry name" value="Flavin_trans-like"/>
</dbReference>
<gene>
    <name evidence="2" type="ORF">EHO60_04005</name>
</gene>
<comment type="caution">
    <text evidence="2">The sequence shown here is derived from an EMBL/GenBank/DDBJ whole genome shotgun (WGS) entry which is preliminary data.</text>
</comment>
<dbReference type="PANTHER" id="PTHR14359">
    <property type="entry name" value="HOMO-OLIGOMERIC FLAVIN CONTAINING CYS DECARBOXYLASE FAMILY"/>
    <property type="match status" value="1"/>
</dbReference>
<dbReference type="OrthoDB" id="9802554at2"/>
<name>A0A4R9GFP8_9LEPT</name>
<dbReference type="Proteomes" id="UP000298458">
    <property type="component" value="Unassembled WGS sequence"/>
</dbReference>
<protein>
    <submittedName>
        <fullName evidence="2">Phosphopantothenoylcysteine decarboxylase</fullName>
    </submittedName>
</protein>
<feature type="domain" description="Flavoprotein" evidence="1">
    <location>
        <begin position="10"/>
        <end position="178"/>
    </location>
</feature>
<dbReference type="EMBL" id="RQET01000004">
    <property type="protein sequence ID" value="TGK11480.1"/>
    <property type="molecule type" value="Genomic_DNA"/>
</dbReference>
<evidence type="ECO:0000313" key="2">
    <source>
        <dbReference type="EMBL" id="TGK11480.1"/>
    </source>
</evidence>
<dbReference type="GO" id="GO:0004633">
    <property type="term" value="F:phosphopantothenoylcysteine decarboxylase activity"/>
    <property type="evidence" value="ECO:0007669"/>
    <property type="project" value="TreeGrafter"/>
</dbReference>
<evidence type="ECO:0000313" key="3">
    <source>
        <dbReference type="Proteomes" id="UP000298458"/>
    </source>
</evidence>
<dbReference type="Gene3D" id="3.40.50.1950">
    <property type="entry name" value="Flavin prenyltransferase-like"/>
    <property type="match status" value="1"/>
</dbReference>
<accession>A0A4R9GFP8</accession>
<evidence type="ECO:0000259" key="1">
    <source>
        <dbReference type="Pfam" id="PF02441"/>
    </source>
</evidence>
<dbReference type="InterPro" id="IPR003382">
    <property type="entry name" value="Flavoprotein"/>
</dbReference>
<organism evidence="2 3">
    <name type="scientific">Leptospira fletcheri</name>
    <dbReference type="NCBI Taxonomy" id="2484981"/>
    <lineage>
        <taxon>Bacteria</taxon>
        <taxon>Pseudomonadati</taxon>
        <taxon>Spirochaetota</taxon>
        <taxon>Spirochaetia</taxon>
        <taxon>Leptospirales</taxon>
        <taxon>Leptospiraceae</taxon>
        <taxon>Leptospira</taxon>
    </lineage>
</organism>
<sequence length="184" mass="19780">MGNLSGMEKKDILIAVTGSIAAFRTCELVRNLTKEGYPVTVIMTEHATKFIGPITFEALTGKKVRVDEYEQGMAHIDARNSAAVLAVVPATANIIAKMANGIADDLVTSTYLAANCPVLVAPAMNPNMYLHPSTQRNLRQLESDGVKILDPQSGVVVCGDEGYGKLADVSVIQSRILEEYLKLS</sequence>
<dbReference type="Pfam" id="PF02441">
    <property type="entry name" value="Flavoprotein"/>
    <property type="match status" value="1"/>
</dbReference>